<dbReference type="PANTHER" id="PTHR24559">
    <property type="entry name" value="TRANSPOSON TY3-I GAG-POL POLYPROTEIN"/>
    <property type="match status" value="1"/>
</dbReference>
<dbReference type="InterPro" id="IPR053134">
    <property type="entry name" value="RNA-dir_DNA_polymerase"/>
</dbReference>
<protein>
    <submittedName>
        <fullName evidence="2">Transposon Ty3-G Gag-Pol polyprotein</fullName>
    </submittedName>
</protein>
<dbReference type="AlphaFoldDB" id="A0A438G6D8"/>
<dbReference type="Proteomes" id="UP000288805">
    <property type="component" value="Unassembled WGS sequence"/>
</dbReference>
<dbReference type="PANTHER" id="PTHR24559:SF444">
    <property type="entry name" value="REVERSE TRANSCRIPTASE DOMAIN-CONTAINING PROTEIN"/>
    <property type="match status" value="1"/>
</dbReference>
<evidence type="ECO:0000313" key="3">
    <source>
        <dbReference type="Proteomes" id="UP000288805"/>
    </source>
</evidence>
<organism evidence="2 3">
    <name type="scientific">Vitis vinifera</name>
    <name type="common">Grape</name>
    <dbReference type="NCBI Taxonomy" id="29760"/>
    <lineage>
        <taxon>Eukaryota</taxon>
        <taxon>Viridiplantae</taxon>
        <taxon>Streptophyta</taxon>
        <taxon>Embryophyta</taxon>
        <taxon>Tracheophyta</taxon>
        <taxon>Spermatophyta</taxon>
        <taxon>Magnoliopsida</taxon>
        <taxon>eudicotyledons</taxon>
        <taxon>Gunneridae</taxon>
        <taxon>Pentapetalae</taxon>
        <taxon>rosids</taxon>
        <taxon>Vitales</taxon>
        <taxon>Vitaceae</taxon>
        <taxon>Viteae</taxon>
        <taxon>Vitis</taxon>
    </lineage>
</organism>
<dbReference type="Pfam" id="PF00078">
    <property type="entry name" value="RVT_1"/>
    <property type="match status" value="1"/>
</dbReference>
<dbReference type="InterPro" id="IPR043128">
    <property type="entry name" value="Rev_trsase/Diguanyl_cyclase"/>
</dbReference>
<comment type="caution">
    <text evidence="2">The sequence shown here is derived from an EMBL/GenBank/DDBJ whole genome shotgun (WGS) entry which is preliminary data.</text>
</comment>
<dbReference type="CDD" id="cd01647">
    <property type="entry name" value="RT_LTR"/>
    <property type="match status" value="1"/>
</dbReference>
<name>A0A438G6D8_VITVI</name>
<dbReference type="Gene3D" id="3.30.70.270">
    <property type="match status" value="1"/>
</dbReference>
<accession>A0A438G6D8</accession>
<dbReference type="EMBL" id="QGNW01000567">
    <property type="protein sequence ID" value="RVW67762.1"/>
    <property type="molecule type" value="Genomic_DNA"/>
</dbReference>
<dbReference type="InterPro" id="IPR043502">
    <property type="entry name" value="DNA/RNA_pol_sf"/>
</dbReference>
<evidence type="ECO:0000259" key="1">
    <source>
        <dbReference type="PROSITE" id="PS50878"/>
    </source>
</evidence>
<dbReference type="Gene3D" id="3.10.10.10">
    <property type="entry name" value="HIV Type 1 Reverse Transcriptase, subunit A, domain 1"/>
    <property type="match status" value="1"/>
</dbReference>
<dbReference type="InterPro" id="IPR000477">
    <property type="entry name" value="RT_dom"/>
</dbReference>
<evidence type="ECO:0000313" key="2">
    <source>
        <dbReference type="EMBL" id="RVW67762.1"/>
    </source>
</evidence>
<reference evidence="2 3" key="1">
    <citation type="journal article" date="2018" name="PLoS Genet.">
        <title>Population sequencing reveals clonal diversity and ancestral inbreeding in the grapevine cultivar Chardonnay.</title>
        <authorList>
            <person name="Roach M.J."/>
            <person name="Johnson D.L."/>
            <person name="Bohlmann J."/>
            <person name="van Vuuren H.J."/>
            <person name="Jones S.J."/>
            <person name="Pretorius I.S."/>
            <person name="Schmidt S.A."/>
            <person name="Borneman A.R."/>
        </authorList>
    </citation>
    <scope>NUCLEOTIDE SEQUENCE [LARGE SCALE GENOMIC DNA]</scope>
    <source>
        <strain evidence="3">cv. Chardonnay</strain>
        <tissue evidence="2">Leaf</tissue>
    </source>
</reference>
<dbReference type="PROSITE" id="PS50878">
    <property type="entry name" value="RT_POL"/>
    <property type="match status" value="1"/>
</dbReference>
<dbReference type="SUPFAM" id="SSF56672">
    <property type="entry name" value="DNA/RNA polymerases"/>
    <property type="match status" value="1"/>
</dbReference>
<feature type="domain" description="Reverse transcriptase" evidence="1">
    <location>
        <begin position="1"/>
        <end position="212"/>
    </location>
</feature>
<sequence>MNWNCSEVCFNGTKMSSLGLILTCRESIHLWPLTGSMSYPPHVLFGRREVKYPDWLANIVVVPKNGGKLRVCVDYTNLNDAYLKDSFPTTGHGMLSFIDAFFGYHQIPMFQLDEEKTMLITPHRLYYYKVMPFRLKNSNTTCQILMTKIFKPLIGRIVEVYIDDIIMKSRTQDEHTRHLEETFHLMRAYNMKLNLDKCAFGVNVRKFLGFMVTQRGIEVNLNQIRVVLETPTSNNKKELQHVTGRLAALGHFIAHFTDKLKPFFLTLREASMFD</sequence>
<proteinExistence type="predicted"/>
<gene>
    <name evidence="2" type="primary">TY3B-G_277</name>
    <name evidence="2" type="ORF">CK203_065004</name>
</gene>